<dbReference type="PATRIC" id="fig|49338.4.peg.4970"/>
<evidence type="ECO:0000313" key="4">
    <source>
        <dbReference type="EMBL" id="KTE93104.1"/>
    </source>
</evidence>
<dbReference type="PROSITE" id="PS51343">
    <property type="entry name" value="PII_GLNB_DOM"/>
    <property type="match status" value="1"/>
</dbReference>
<dbReference type="EMBL" id="LK996017">
    <property type="protein sequence ID" value="CDX04508.1"/>
    <property type="molecule type" value="Genomic_DNA"/>
</dbReference>
<accession>A0A098B6K0</accession>
<dbReference type="GO" id="GO:0030234">
    <property type="term" value="F:enzyme regulator activity"/>
    <property type="evidence" value="ECO:0007669"/>
    <property type="project" value="InterPro"/>
</dbReference>
<keyword evidence="1" id="KW-0597">Phosphoprotein</keyword>
<dbReference type="RefSeq" id="WP_005813552.1">
    <property type="nucleotide sequence ID" value="NZ_CABKQQ010000049.1"/>
</dbReference>
<sequence length="112" mass="12307">MKKIEAIIRPSKLDEVQSALDRFGVSGLTVTHVIGCGKQKGHTQVYRGVEYKVFLLPKVKIEVVVNDQAVDEVVRIISDEARSGEVGDGKIFIYPVEGAIRIRTGEIGETVL</sequence>
<dbReference type="PANTHER" id="PTHR30115:SF11">
    <property type="entry name" value="NITROGEN REGULATORY PROTEIN P-II HOMOLOG"/>
    <property type="match status" value="1"/>
</dbReference>
<dbReference type="OMA" id="IEWFSYY"/>
<dbReference type="OrthoDB" id="9802729at2"/>
<dbReference type="Pfam" id="PF00543">
    <property type="entry name" value="P-II"/>
    <property type="match status" value="1"/>
</dbReference>
<dbReference type="SUPFAM" id="SSF54913">
    <property type="entry name" value="GlnB-like"/>
    <property type="match status" value="1"/>
</dbReference>
<comment type="similarity">
    <text evidence="2">Belongs to the P(II) protein family.</text>
</comment>
<dbReference type="InterPro" id="IPR015867">
    <property type="entry name" value="N-reg_PII/ATP_PRibTrfase_C"/>
</dbReference>
<dbReference type="PANTHER" id="PTHR30115">
    <property type="entry name" value="NITROGEN REGULATORY PROTEIN P-II"/>
    <property type="match status" value="1"/>
</dbReference>
<dbReference type="AlphaFoldDB" id="A0A098B6K0"/>
<protein>
    <submittedName>
        <fullName evidence="3">Nitrogen regulatory protein P-II</fullName>
    </submittedName>
    <submittedName>
        <fullName evidence="4">Transcriptional regulator</fullName>
    </submittedName>
</protein>
<evidence type="ECO:0000313" key="5">
    <source>
        <dbReference type="Proteomes" id="UP000054623"/>
    </source>
</evidence>
<dbReference type="PROSITE" id="PS00638">
    <property type="entry name" value="PII_GLNB_CTER"/>
    <property type="match status" value="1"/>
</dbReference>
<evidence type="ECO:0000313" key="3">
    <source>
        <dbReference type="EMBL" id="CDX04508.1"/>
    </source>
</evidence>
<name>A0A098B6K0_DESHA</name>
<reference evidence="3" key="1">
    <citation type="submission" date="2014-07" db="EMBL/GenBank/DDBJ databases">
        <authorList>
            <person name="Hornung V.Bastian."/>
        </authorList>
    </citation>
    <scope>NUCLEOTIDE SEQUENCE</scope>
    <source>
        <strain evidence="3">PCE-S</strain>
    </source>
</reference>
<dbReference type="EMBL" id="LOCK01000009">
    <property type="protein sequence ID" value="KTE93104.1"/>
    <property type="molecule type" value="Genomic_DNA"/>
</dbReference>
<dbReference type="GO" id="GO:0006808">
    <property type="term" value="P:regulation of nitrogen utilization"/>
    <property type="evidence" value="ECO:0007669"/>
    <property type="project" value="InterPro"/>
</dbReference>
<dbReference type="PRINTS" id="PR00340">
    <property type="entry name" value="PIIGLNB"/>
</dbReference>
<dbReference type="GO" id="GO:0005829">
    <property type="term" value="C:cytosol"/>
    <property type="evidence" value="ECO:0007669"/>
    <property type="project" value="TreeGrafter"/>
</dbReference>
<feature type="modified residue" description="O-UMP-tyrosine" evidence="1">
    <location>
        <position position="51"/>
    </location>
</feature>
<evidence type="ECO:0000256" key="2">
    <source>
        <dbReference type="RuleBase" id="RU003936"/>
    </source>
</evidence>
<dbReference type="Proteomes" id="UP000054623">
    <property type="component" value="Unassembled WGS sequence"/>
</dbReference>
<proteinExistence type="inferred from homology"/>
<dbReference type="GO" id="GO:0005524">
    <property type="term" value="F:ATP binding"/>
    <property type="evidence" value="ECO:0007669"/>
    <property type="project" value="TreeGrafter"/>
</dbReference>
<dbReference type="InterPro" id="IPR002187">
    <property type="entry name" value="N-reg_PII"/>
</dbReference>
<dbReference type="SMART" id="SM00938">
    <property type="entry name" value="P-II"/>
    <property type="match status" value="1"/>
</dbReference>
<dbReference type="InterPro" id="IPR017918">
    <property type="entry name" value="N-reg_PII_CS"/>
</dbReference>
<dbReference type="InterPro" id="IPR011322">
    <property type="entry name" value="N-reg_PII-like_a/b"/>
</dbReference>
<gene>
    <name evidence="4" type="ORF">AT727_16710</name>
    <name evidence="3" type="ORF">DPCES_4622</name>
</gene>
<organism evidence="3">
    <name type="scientific">Desulfitobacterium hafniense</name>
    <name type="common">Desulfitobacterium frappieri</name>
    <dbReference type="NCBI Taxonomy" id="49338"/>
    <lineage>
        <taxon>Bacteria</taxon>
        <taxon>Bacillati</taxon>
        <taxon>Bacillota</taxon>
        <taxon>Clostridia</taxon>
        <taxon>Eubacteriales</taxon>
        <taxon>Desulfitobacteriaceae</taxon>
        <taxon>Desulfitobacterium</taxon>
    </lineage>
</organism>
<evidence type="ECO:0000256" key="1">
    <source>
        <dbReference type="PIRSR" id="PIRSR602187-50"/>
    </source>
</evidence>
<dbReference type="Gene3D" id="3.30.70.120">
    <property type="match status" value="1"/>
</dbReference>
<reference evidence="4 5" key="2">
    <citation type="submission" date="2015-12" db="EMBL/GenBank/DDBJ databases">
        <title>Draft Genome Sequence of Desulfitobacterium hafniense Strain DH, a Sulfate-reducing Bacterium Isolated from Paddy Soils.</title>
        <authorList>
            <person name="Bao P."/>
            <person name="Zhang X."/>
            <person name="Li G."/>
        </authorList>
    </citation>
    <scope>NUCLEOTIDE SEQUENCE [LARGE SCALE GENOMIC DNA]</scope>
    <source>
        <strain evidence="4 5">DH</strain>
    </source>
</reference>